<accession>A0ABU7PCN4</accession>
<protein>
    <submittedName>
        <fullName evidence="2">Uncharacterized protein</fullName>
    </submittedName>
</protein>
<proteinExistence type="predicted"/>
<dbReference type="RefSeq" id="WP_330796114.1">
    <property type="nucleotide sequence ID" value="NZ_JAZEWV010000011.1"/>
</dbReference>
<feature type="chain" id="PRO_5047181232" evidence="1">
    <location>
        <begin position="27"/>
        <end position="547"/>
    </location>
</feature>
<dbReference type="Proteomes" id="UP001344658">
    <property type="component" value="Unassembled WGS sequence"/>
</dbReference>
<evidence type="ECO:0000313" key="3">
    <source>
        <dbReference type="Proteomes" id="UP001344658"/>
    </source>
</evidence>
<gene>
    <name evidence="2" type="ORF">V2S66_16525</name>
</gene>
<sequence>MRAAATFLLAAGLAVPALAAAPAAQAADATVTGVTTDDNGKLNVSLTTSDALWVQVSVRASAAADAPVLATTDALTQSGGGWKTEQTVSLPAGTAYGDYPVDVDYRLFNGTVQHWAGADHRTVSDLNYRLHTGVSNLAFDRTTLDYDHQSTVLSGTATTLDPATGQSGAAAAGTKVELDYDAVGGLRSYKTTATVADGGTFQAPLTLPLGIENVRAVAVPDATTTARPLVWDFTPPRVITTRYRLSAEESRTRTNPNVAYTEKGSVERYAEGYWQPWTGVTVSTASSAGDPSTGVLSGVLGHGATDANGAFSYAVTPTRTTDTFTVLQPTPYLTGSSAAYEHIAVPTPGSFTTPAGSIDQYATVTLAGSLKGSCDYQPLSLEYSANGTTGWTTMQWFQANGGNYNGTCSYSVTKDAYYNGYYRVRHPETDVMQPAVTVVKHIYRYRTGMSIAMSSTKPKTNAKLTASGNVYQLTTAGWKPYAGVHVVLVFKPRYDPNWYWVVKGYTNAYGHYALNTTAFGDGTWAAYIEPNSSHYYSESKQVYVDAH</sequence>
<keyword evidence="1" id="KW-0732">Signal</keyword>
<dbReference type="EMBL" id="JAZEWV010000011">
    <property type="protein sequence ID" value="MEE4543573.1"/>
    <property type="molecule type" value="Genomic_DNA"/>
</dbReference>
<comment type="caution">
    <text evidence="2">The sequence shown here is derived from an EMBL/GenBank/DDBJ whole genome shotgun (WGS) entry which is preliminary data.</text>
</comment>
<organism evidence="2 3">
    <name type="scientific">Actinacidiphila polyblastidii</name>
    <dbReference type="NCBI Taxonomy" id="3110430"/>
    <lineage>
        <taxon>Bacteria</taxon>
        <taxon>Bacillati</taxon>
        <taxon>Actinomycetota</taxon>
        <taxon>Actinomycetes</taxon>
        <taxon>Kitasatosporales</taxon>
        <taxon>Streptomycetaceae</taxon>
        <taxon>Actinacidiphila</taxon>
    </lineage>
</organism>
<evidence type="ECO:0000313" key="2">
    <source>
        <dbReference type="EMBL" id="MEE4543573.1"/>
    </source>
</evidence>
<keyword evidence="3" id="KW-1185">Reference proteome</keyword>
<feature type="signal peptide" evidence="1">
    <location>
        <begin position="1"/>
        <end position="26"/>
    </location>
</feature>
<reference evidence="2 3" key="1">
    <citation type="submission" date="2023-12" db="EMBL/GenBank/DDBJ databases">
        <title>Streptomyces sp. V4-01.</title>
        <authorList>
            <person name="Somphong A."/>
            <person name="Phongsopitanun W."/>
        </authorList>
    </citation>
    <scope>NUCLEOTIDE SEQUENCE [LARGE SCALE GENOMIC DNA]</scope>
    <source>
        <strain evidence="2 3">V4-01</strain>
    </source>
</reference>
<name>A0ABU7PCN4_9ACTN</name>
<evidence type="ECO:0000256" key="1">
    <source>
        <dbReference type="SAM" id="SignalP"/>
    </source>
</evidence>